<evidence type="ECO:0000256" key="4">
    <source>
        <dbReference type="ARBA" id="ARBA00022692"/>
    </source>
</evidence>
<keyword evidence="9" id="KW-1185">Reference proteome</keyword>
<evidence type="ECO:0000313" key="8">
    <source>
        <dbReference type="EMBL" id="KAF2662520.1"/>
    </source>
</evidence>
<keyword evidence="6 7" id="KW-0472">Membrane</keyword>
<dbReference type="OrthoDB" id="648861at2759"/>
<keyword evidence="4 7" id="KW-0812">Transmembrane</keyword>
<sequence length="519" mass="57662">MSFDLSTRSNPTSDLSTSSTRLSQGSVTVYPTSVVWRLYLSHILSTWNARTFEFGAVIFLSYVFPGTLFYASCYALFRSAAAAVFSPWLGGLIDRTQRLKFVRWTIVWQRASVAISCLLLQAMLRPDANRTVVLVLFGLGVGLACLEKLAFIGNTVAIERDWVIVVSDSLELTRQDLNSVMRRIDLACKLIAPLCISLVDAYSTRTTIWVVFGQNAISAGFEYLAIAQVFAVIPELGQKTLAVNSNGEFSDQENAIEEQLSLATASHRRWYQVNFHKSLAPWQAYIHNPAFLASFSLSLLYFTVLSFNSQMMTYLLAVGFASVHISLMRFVAVLLELAATCTAPIFMRRIGAVRSGLWFVNEQLVCLMLAVGLFAALDTRTKLAGGILVAGVSLSRVGLWSFDLCVQYLVQEDAPESSRGSFSAIEAASQNLFELLSFATTMIFSEPEEFRIPVYISTAVVSLSAVCWASFVRRKRGHLLHISKCFKRNGTPGYRVLPAFEGEELLQSTFPHDHVRRQG</sequence>
<evidence type="ECO:0000256" key="7">
    <source>
        <dbReference type="RuleBase" id="RU365065"/>
    </source>
</evidence>
<dbReference type="InterPro" id="IPR036259">
    <property type="entry name" value="MFS_trans_sf"/>
</dbReference>
<dbReference type="CDD" id="cd17480">
    <property type="entry name" value="MFS_SLC40A1_like"/>
    <property type="match status" value="1"/>
</dbReference>
<gene>
    <name evidence="8" type="ORF">K491DRAFT_686399</name>
</gene>
<evidence type="ECO:0000256" key="2">
    <source>
        <dbReference type="ARBA" id="ARBA00006279"/>
    </source>
</evidence>
<dbReference type="PANTHER" id="PTHR11660:SF57">
    <property type="entry name" value="SOLUTE CARRIER FAMILY 40 MEMBER"/>
    <property type="match status" value="1"/>
</dbReference>
<feature type="transmembrane region" description="Helical" evidence="7">
    <location>
        <begin position="356"/>
        <end position="377"/>
    </location>
</feature>
<feature type="transmembrane region" description="Helical" evidence="7">
    <location>
        <begin position="450"/>
        <end position="471"/>
    </location>
</feature>
<dbReference type="InterPro" id="IPR009716">
    <property type="entry name" value="Ferroportin-1"/>
</dbReference>
<keyword evidence="5 7" id="KW-1133">Transmembrane helix</keyword>
<comment type="function">
    <text evidence="7">May be involved in iron transport and iron homeostasis.</text>
</comment>
<evidence type="ECO:0000256" key="1">
    <source>
        <dbReference type="ARBA" id="ARBA00004141"/>
    </source>
</evidence>
<organism evidence="8 9">
    <name type="scientific">Lophiostoma macrostomum CBS 122681</name>
    <dbReference type="NCBI Taxonomy" id="1314788"/>
    <lineage>
        <taxon>Eukaryota</taxon>
        <taxon>Fungi</taxon>
        <taxon>Dikarya</taxon>
        <taxon>Ascomycota</taxon>
        <taxon>Pezizomycotina</taxon>
        <taxon>Dothideomycetes</taxon>
        <taxon>Pleosporomycetidae</taxon>
        <taxon>Pleosporales</taxon>
        <taxon>Lophiostomataceae</taxon>
        <taxon>Lophiostoma</taxon>
    </lineage>
</organism>
<evidence type="ECO:0000256" key="5">
    <source>
        <dbReference type="ARBA" id="ARBA00022989"/>
    </source>
</evidence>
<dbReference type="Gene3D" id="1.20.1250.20">
    <property type="entry name" value="MFS general substrate transporter like domains"/>
    <property type="match status" value="1"/>
</dbReference>
<comment type="caution">
    <text evidence="7">Lacks conserved residue(s) required for the propagation of feature annotation.</text>
</comment>
<keyword evidence="3 7" id="KW-0813">Transport</keyword>
<dbReference type="GO" id="GO:0005381">
    <property type="term" value="F:iron ion transmembrane transporter activity"/>
    <property type="evidence" value="ECO:0007669"/>
    <property type="project" value="UniProtKB-UniRule"/>
</dbReference>
<dbReference type="EMBL" id="MU004289">
    <property type="protein sequence ID" value="KAF2662520.1"/>
    <property type="molecule type" value="Genomic_DNA"/>
</dbReference>
<keyword evidence="7" id="KW-0406">Ion transport</keyword>
<feature type="transmembrane region" description="Helical" evidence="7">
    <location>
        <begin position="285"/>
        <end position="307"/>
    </location>
</feature>
<name>A0A6A6TRU6_9PLEO</name>
<comment type="similarity">
    <text evidence="2 7">Belongs to the ferroportin (FP) (TC 2.A.100) family. SLC40A subfamily.</text>
</comment>
<feature type="transmembrane region" description="Helical" evidence="7">
    <location>
        <begin position="130"/>
        <end position="151"/>
    </location>
</feature>
<proteinExistence type="inferred from homology"/>
<dbReference type="PANTHER" id="PTHR11660">
    <property type="entry name" value="SOLUTE CARRIER FAMILY 40 MEMBER"/>
    <property type="match status" value="1"/>
</dbReference>
<evidence type="ECO:0000256" key="3">
    <source>
        <dbReference type="ARBA" id="ARBA00022448"/>
    </source>
</evidence>
<dbReference type="Pfam" id="PF06963">
    <property type="entry name" value="FPN1"/>
    <property type="match status" value="1"/>
</dbReference>
<evidence type="ECO:0000256" key="6">
    <source>
        <dbReference type="ARBA" id="ARBA00023136"/>
    </source>
</evidence>
<protein>
    <recommendedName>
        <fullName evidence="7">Solute carrier family 40 member</fullName>
    </recommendedName>
</protein>
<comment type="subcellular location">
    <subcellularLocation>
        <location evidence="1 7">Membrane</location>
        <topology evidence="1 7">Multi-pass membrane protein</topology>
    </subcellularLocation>
</comment>
<reference evidence="8" key="1">
    <citation type="journal article" date="2020" name="Stud. Mycol.">
        <title>101 Dothideomycetes genomes: a test case for predicting lifestyles and emergence of pathogens.</title>
        <authorList>
            <person name="Haridas S."/>
            <person name="Albert R."/>
            <person name="Binder M."/>
            <person name="Bloem J."/>
            <person name="Labutti K."/>
            <person name="Salamov A."/>
            <person name="Andreopoulos B."/>
            <person name="Baker S."/>
            <person name="Barry K."/>
            <person name="Bills G."/>
            <person name="Bluhm B."/>
            <person name="Cannon C."/>
            <person name="Castanera R."/>
            <person name="Culley D."/>
            <person name="Daum C."/>
            <person name="Ezra D."/>
            <person name="Gonzalez J."/>
            <person name="Henrissat B."/>
            <person name="Kuo A."/>
            <person name="Liang C."/>
            <person name="Lipzen A."/>
            <person name="Lutzoni F."/>
            <person name="Magnuson J."/>
            <person name="Mondo S."/>
            <person name="Nolan M."/>
            <person name="Ohm R."/>
            <person name="Pangilinan J."/>
            <person name="Park H.-J."/>
            <person name="Ramirez L."/>
            <person name="Alfaro M."/>
            <person name="Sun H."/>
            <person name="Tritt A."/>
            <person name="Yoshinaga Y."/>
            <person name="Zwiers L.-H."/>
            <person name="Turgeon B."/>
            <person name="Goodwin S."/>
            <person name="Spatafora J."/>
            <person name="Crous P."/>
            <person name="Grigoriev I."/>
        </authorList>
    </citation>
    <scope>NUCLEOTIDE SEQUENCE</scope>
    <source>
        <strain evidence="8">CBS 122681</strain>
    </source>
</reference>
<dbReference type="SUPFAM" id="SSF103473">
    <property type="entry name" value="MFS general substrate transporter"/>
    <property type="match status" value="1"/>
</dbReference>
<dbReference type="Proteomes" id="UP000799324">
    <property type="component" value="Unassembled WGS sequence"/>
</dbReference>
<dbReference type="GO" id="GO:0016020">
    <property type="term" value="C:membrane"/>
    <property type="evidence" value="ECO:0007669"/>
    <property type="project" value="UniProtKB-SubCell"/>
</dbReference>
<evidence type="ECO:0000313" key="9">
    <source>
        <dbReference type="Proteomes" id="UP000799324"/>
    </source>
</evidence>
<dbReference type="AlphaFoldDB" id="A0A6A6TRU6"/>
<feature type="transmembrane region" description="Helical" evidence="7">
    <location>
        <begin position="313"/>
        <end position="335"/>
    </location>
</feature>
<accession>A0A6A6TRU6</accession>